<accession>A0A848I5Y0</accession>
<evidence type="ECO:0000313" key="1">
    <source>
        <dbReference type="EMBL" id="NML96889.1"/>
    </source>
</evidence>
<gene>
    <name evidence="1" type="ORF">HHL24_02785</name>
</gene>
<dbReference type="EMBL" id="JABBGJ010000003">
    <property type="protein sequence ID" value="NML96889.1"/>
    <property type="molecule type" value="Genomic_DNA"/>
</dbReference>
<organism evidence="1 2">
    <name type="scientific">Paraburkholderia polaris</name>
    <dbReference type="NCBI Taxonomy" id="2728848"/>
    <lineage>
        <taxon>Bacteria</taxon>
        <taxon>Pseudomonadati</taxon>
        <taxon>Pseudomonadota</taxon>
        <taxon>Betaproteobacteria</taxon>
        <taxon>Burkholderiales</taxon>
        <taxon>Burkholderiaceae</taxon>
        <taxon>Paraburkholderia</taxon>
    </lineage>
</organism>
<keyword evidence="2" id="KW-1185">Reference proteome</keyword>
<reference evidence="1 2" key="1">
    <citation type="submission" date="2020-04" db="EMBL/GenBank/DDBJ databases">
        <title>Paraburkholderia sp. RP-4-7 isolated from soil.</title>
        <authorList>
            <person name="Dahal R.H."/>
        </authorList>
    </citation>
    <scope>NUCLEOTIDE SEQUENCE [LARGE SCALE GENOMIC DNA]</scope>
    <source>
        <strain evidence="1 2">RP-4-7</strain>
    </source>
</reference>
<name>A0A848I5Y0_9BURK</name>
<dbReference type="Proteomes" id="UP000544134">
    <property type="component" value="Unassembled WGS sequence"/>
</dbReference>
<proteinExistence type="predicted"/>
<dbReference type="AlphaFoldDB" id="A0A848I5Y0"/>
<comment type="caution">
    <text evidence="1">The sequence shown here is derived from an EMBL/GenBank/DDBJ whole genome shotgun (WGS) entry which is preliminary data.</text>
</comment>
<evidence type="ECO:0000313" key="2">
    <source>
        <dbReference type="Proteomes" id="UP000544134"/>
    </source>
</evidence>
<protein>
    <submittedName>
        <fullName evidence="1">IS3 family transposase</fullName>
    </submittedName>
</protein>
<sequence>MAKYSERLKLKVVKQYLGGAGGTRLPGARYCT</sequence>